<dbReference type="PANTHER" id="PTHR43280">
    <property type="entry name" value="ARAC-FAMILY TRANSCRIPTIONAL REGULATOR"/>
    <property type="match status" value="1"/>
</dbReference>
<dbReference type="CDD" id="cd06999">
    <property type="entry name" value="cupin_HpaA-like_N"/>
    <property type="match status" value="1"/>
</dbReference>
<dbReference type="InterPro" id="IPR020449">
    <property type="entry name" value="Tscrpt_reg_AraC-type_HTH"/>
</dbReference>
<dbReference type="PRINTS" id="PR00032">
    <property type="entry name" value="HTHARAC"/>
</dbReference>
<evidence type="ECO:0000313" key="7">
    <source>
        <dbReference type="Proteomes" id="UP000032487"/>
    </source>
</evidence>
<sequence length="299" mass="34026">MEARPASVPVFKLYGDRLEWTTPDLLHCESIPERSRLHDWEIKPHRHGDLVQLLYVRSGWAVIEIEGAQIRLEHPAIQVVPPLCIHGFQFSDQIEGYVITLAAPLARVLEEQLAAPQPILATAALYRIGDDLQYLDGLFEAINREYLCPAPARELQLHSLIGLVVTWLRRQAHDRQRERPLPGLDHLQAFSALVEAHFREQLSIEQYAHRIGITPAYLNNLTRRFAGCTAQQVIHQRLLLEAKRQLLYTALSAKQIAEGLGFSEAAYFSRFFKRLMGLSPQAFRKQDRSEPSLSSDTGL</sequence>
<dbReference type="InterPro" id="IPR018060">
    <property type="entry name" value="HTH_AraC"/>
</dbReference>
<evidence type="ECO:0000256" key="3">
    <source>
        <dbReference type="ARBA" id="ARBA00023159"/>
    </source>
</evidence>
<name>A0A0D9ALC5_STUST</name>
<dbReference type="Pfam" id="PF12833">
    <property type="entry name" value="HTH_18"/>
    <property type="match status" value="1"/>
</dbReference>
<dbReference type="GO" id="GO:0043565">
    <property type="term" value="F:sequence-specific DNA binding"/>
    <property type="evidence" value="ECO:0007669"/>
    <property type="project" value="InterPro"/>
</dbReference>
<dbReference type="PANTHER" id="PTHR43280:SF32">
    <property type="entry name" value="TRANSCRIPTIONAL REGULATORY PROTEIN"/>
    <property type="match status" value="1"/>
</dbReference>
<reference evidence="6 7" key="1">
    <citation type="submission" date="2015-02" db="EMBL/GenBank/DDBJ databases">
        <title>Draft genome sequence of Pseudomonas stutzeri NT0128 isolated from wheat (Triticum turgidum) rhizosphere.</title>
        <authorList>
            <person name="Tovi N."/>
            <person name="Frenk S."/>
            <person name="Hadar Y."/>
            <person name="Minz D."/>
        </authorList>
    </citation>
    <scope>NUCLEOTIDE SEQUENCE [LARGE SCALE GENOMIC DNA]</scope>
    <source>
        <strain evidence="6 7">NT0128</strain>
    </source>
</reference>
<keyword evidence="1" id="KW-0805">Transcription regulation</keyword>
<dbReference type="InterPro" id="IPR047264">
    <property type="entry name" value="Cupin_HpaA-like_N"/>
</dbReference>
<dbReference type="InterPro" id="IPR009057">
    <property type="entry name" value="Homeodomain-like_sf"/>
</dbReference>
<evidence type="ECO:0000256" key="2">
    <source>
        <dbReference type="ARBA" id="ARBA00023125"/>
    </source>
</evidence>
<protein>
    <submittedName>
        <fullName evidence="6">AraC family transcriptional regulator</fullName>
    </submittedName>
</protein>
<evidence type="ECO:0000256" key="4">
    <source>
        <dbReference type="ARBA" id="ARBA00023163"/>
    </source>
</evidence>
<dbReference type="PATRIC" id="fig|316.101.peg.1742"/>
<dbReference type="InterPro" id="IPR014710">
    <property type="entry name" value="RmlC-like_jellyroll"/>
</dbReference>
<dbReference type="InterPro" id="IPR011051">
    <property type="entry name" value="RmlC_Cupin_sf"/>
</dbReference>
<keyword evidence="3" id="KW-0010">Activator</keyword>
<dbReference type="Gene3D" id="2.60.120.10">
    <property type="entry name" value="Jelly Rolls"/>
    <property type="match status" value="1"/>
</dbReference>
<dbReference type="SUPFAM" id="SSF51182">
    <property type="entry name" value="RmlC-like cupins"/>
    <property type="match status" value="1"/>
</dbReference>
<organism evidence="6 7">
    <name type="scientific">Stutzerimonas stutzeri</name>
    <name type="common">Pseudomonas stutzeri</name>
    <dbReference type="NCBI Taxonomy" id="316"/>
    <lineage>
        <taxon>Bacteria</taxon>
        <taxon>Pseudomonadati</taxon>
        <taxon>Pseudomonadota</taxon>
        <taxon>Gammaproteobacteria</taxon>
        <taxon>Pseudomonadales</taxon>
        <taxon>Pseudomonadaceae</taxon>
        <taxon>Stutzerimonas</taxon>
    </lineage>
</organism>
<dbReference type="PROSITE" id="PS01124">
    <property type="entry name" value="HTH_ARAC_FAMILY_2"/>
    <property type="match status" value="1"/>
</dbReference>
<dbReference type="RefSeq" id="WP_045162431.1">
    <property type="nucleotide sequence ID" value="NZ_JYHV01000020.1"/>
</dbReference>
<dbReference type="SUPFAM" id="SSF46689">
    <property type="entry name" value="Homeodomain-like"/>
    <property type="match status" value="1"/>
</dbReference>
<dbReference type="Gene3D" id="1.10.10.60">
    <property type="entry name" value="Homeodomain-like"/>
    <property type="match status" value="1"/>
</dbReference>
<comment type="caution">
    <text evidence="6">The sequence shown here is derived from an EMBL/GenBank/DDBJ whole genome shotgun (WGS) entry which is preliminary data.</text>
</comment>
<evidence type="ECO:0000256" key="1">
    <source>
        <dbReference type="ARBA" id="ARBA00023015"/>
    </source>
</evidence>
<keyword evidence="2" id="KW-0238">DNA-binding</keyword>
<evidence type="ECO:0000259" key="5">
    <source>
        <dbReference type="PROSITE" id="PS01124"/>
    </source>
</evidence>
<dbReference type="SMART" id="SM00342">
    <property type="entry name" value="HTH_ARAC"/>
    <property type="match status" value="1"/>
</dbReference>
<dbReference type="Proteomes" id="UP000032487">
    <property type="component" value="Unassembled WGS sequence"/>
</dbReference>
<feature type="domain" description="HTH araC/xylS-type" evidence="5">
    <location>
        <begin position="188"/>
        <end position="286"/>
    </location>
</feature>
<evidence type="ECO:0000313" key="6">
    <source>
        <dbReference type="EMBL" id="KJH81542.1"/>
    </source>
</evidence>
<dbReference type="EMBL" id="JYHV01000020">
    <property type="protein sequence ID" value="KJH81542.1"/>
    <property type="molecule type" value="Genomic_DNA"/>
</dbReference>
<keyword evidence="4" id="KW-0804">Transcription</keyword>
<dbReference type="AlphaFoldDB" id="A0A0D9ALC5"/>
<dbReference type="Pfam" id="PF02311">
    <property type="entry name" value="AraC_binding"/>
    <property type="match status" value="1"/>
</dbReference>
<accession>A0A0D9ALC5</accession>
<gene>
    <name evidence="6" type="ORF">UF78_11865</name>
</gene>
<proteinExistence type="predicted"/>
<dbReference type="OrthoDB" id="9814125at2"/>
<dbReference type="InterPro" id="IPR003313">
    <property type="entry name" value="AraC-bd"/>
</dbReference>
<dbReference type="GO" id="GO:0003700">
    <property type="term" value="F:DNA-binding transcription factor activity"/>
    <property type="evidence" value="ECO:0007669"/>
    <property type="project" value="InterPro"/>
</dbReference>